<dbReference type="RefSeq" id="XP_008273226.1">
    <property type="nucleotide sequence ID" value="XM_008275004.3"/>
</dbReference>
<dbReference type="GeneID" id="100347352"/>
<dbReference type="Bgee" id="ENSOCUG00000011112">
    <property type="expression patterns" value="Expressed in lung and 6 other cell types or tissues"/>
</dbReference>
<organism evidence="2 3">
    <name type="scientific">Oryctolagus cuniculus</name>
    <name type="common">Rabbit</name>
    <dbReference type="NCBI Taxonomy" id="9986"/>
    <lineage>
        <taxon>Eukaryota</taxon>
        <taxon>Metazoa</taxon>
        <taxon>Chordata</taxon>
        <taxon>Craniata</taxon>
        <taxon>Vertebrata</taxon>
        <taxon>Euteleostomi</taxon>
        <taxon>Mammalia</taxon>
        <taxon>Eutheria</taxon>
        <taxon>Euarchontoglires</taxon>
        <taxon>Glires</taxon>
        <taxon>Lagomorpha</taxon>
        <taxon>Leporidae</taxon>
        <taxon>Oryctolagus</taxon>
    </lineage>
</organism>
<dbReference type="GO" id="GO:0005615">
    <property type="term" value="C:extracellular space"/>
    <property type="evidence" value="ECO:0007669"/>
    <property type="project" value="Ensembl"/>
</dbReference>
<feature type="signal peptide" evidence="1">
    <location>
        <begin position="1"/>
        <end position="21"/>
    </location>
</feature>
<sequence length="104" mass="10536">MKLAMASLVLCLVLLSDSAVAFFMDTDAKPVAQPAAALASAVEAGAGAVGSPAFSRFSFLKFILASLGIPVEHLIEGSRRCVAELGPKSMGAVKTLLGALTLTG</sequence>
<dbReference type="PaxDb" id="9986-ENSOCUP00000009564"/>
<evidence type="ECO:0000256" key="1">
    <source>
        <dbReference type="SAM" id="SignalP"/>
    </source>
</evidence>
<dbReference type="GeneTree" id="ENSGT00420000029848"/>
<dbReference type="HOGENOM" id="CLU_146812_1_0_1"/>
<reference evidence="2" key="3">
    <citation type="submission" date="2025-09" db="UniProtKB">
        <authorList>
            <consortium name="Ensembl"/>
        </authorList>
    </citation>
    <scope>IDENTIFICATION</scope>
    <source>
        <strain evidence="2">Thorbecke</strain>
    </source>
</reference>
<evidence type="ECO:0000313" key="3">
    <source>
        <dbReference type="Proteomes" id="UP000001811"/>
    </source>
</evidence>
<evidence type="ECO:0000313" key="2">
    <source>
        <dbReference type="Ensembl" id="ENSOCUP00000009564.4"/>
    </source>
</evidence>
<protein>
    <submittedName>
        <fullName evidence="2">Secretoglobin family 3A member 1</fullName>
    </submittedName>
</protein>
<dbReference type="InParanoid" id="G1T0N0"/>
<dbReference type="KEGG" id="ocu:100347352"/>
<feature type="chain" id="PRO_5023879176" evidence="1">
    <location>
        <begin position="22"/>
        <end position="104"/>
    </location>
</feature>
<dbReference type="AlphaFoldDB" id="G1T0N0"/>
<dbReference type="Proteomes" id="UP000001811">
    <property type="component" value="Unplaced"/>
</dbReference>
<dbReference type="OrthoDB" id="9449786at2759"/>
<keyword evidence="3" id="KW-1185">Reference proteome</keyword>
<reference evidence="2" key="2">
    <citation type="submission" date="2025-08" db="UniProtKB">
        <authorList>
            <consortium name="Ensembl"/>
        </authorList>
    </citation>
    <scope>IDENTIFICATION</scope>
    <source>
        <strain evidence="2">Thorbecke</strain>
    </source>
</reference>
<name>G1T0N0_RABIT</name>
<dbReference type="PANTHER" id="PTHR34829">
    <property type="entry name" value="SECRETOGLOBIN FAMILY 3A MEMBER 2"/>
    <property type="match status" value="1"/>
</dbReference>
<dbReference type="FunCoup" id="G1T0N0">
    <property type="interactions" value="91"/>
</dbReference>
<proteinExistence type="predicted"/>
<dbReference type="CTD" id="92304"/>
<dbReference type="Pfam" id="PF20490">
    <property type="entry name" value="SCGB3A"/>
    <property type="match status" value="1"/>
</dbReference>
<dbReference type="GO" id="GO:1901741">
    <property type="term" value="P:positive regulation of myoblast fusion"/>
    <property type="evidence" value="ECO:0007669"/>
    <property type="project" value="Ensembl"/>
</dbReference>
<keyword evidence="1" id="KW-0732">Signal</keyword>
<dbReference type="eggNOG" id="ENOG502T3N5">
    <property type="taxonomic scope" value="Eukaryota"/>
</dbReference>
<reference evidence="2 3" key="1">
    <citation type="journal article" date="2011" name="Nature">
        <title>A high-resolution map of human evolutionary constraint using 29 mammals.</title>
        <authorList>
            <person name="Lindblad-Toh K."/>
            <person name="Garber M."/>
            <person name="Zuk O."/>
            <person name="Lin M.F."/>
            <person name="Parker B.J."/>
            <person name="Washietl S."/>
            <person name="Kheradpour P."/>
            <person name="Ernst J."/>
            <person name="Jordan G."/>
            <person name="Mauceli E."/>
            <person name="Ward L.D."/>
            <person name="Lowe C.B."/>
            <person name="Holloway A.K."/>
            <person name="Clamp M."/>
            <person name="Gnerre S."/>
            <person name="Alfoldi J."/>
            <person name="Beal K."/>
            <person name="Chang J."/>
            <person name="Clawson H."/>
            <person name="Cuff J."/>
            <person name="Di Palma F."/>
            <person name="Fitzgerald S."/>
            <person name="Flicek P."/>
            <person name="Guttman M."/>
            <person name="Hubisz M.J."/>
            <person name="Jaffe D.B."/>
            <person name="Jungreis I."/>
            <person name="Kent W.J."/>
            <person name="Kostka D."/>
            <person name="Lara M."/>
            <person name="Martins A.L."/>
            <person name="Massingham T."/>
            <person name="Moltke I."/>
            <person name="Raney B.J."/>
            <person name="Rasmussen M.D."/>
            <person name="Robinson J."/>
            <person name="Stark A."/>
            <person name="Vilella A.J."/>
            <person name="Wen J."/>
            <person name="Xie X."/>
            <person name="Zody M.C."/>
            <person name="Baldwin J."/>
            <person name="Bloom T."/>
            <person name="Chin C.W."/>
            <person name="Heiman D."/>
            <person name="Nicol R."/>
            <person name="Nusbaum C."/>
            <person name="Young S."/>
            <person name="Wilkinson J."/>
            <person name="Worley K.C."/>
            <person name="Kovar C.L."/>
            <person name="Muzny D.M."/>
            <person name="Gibbs R.A."/>
            <person name="Cree A."/>
            <person name="Dihn H.H."/>
            <person name="Fowler G."/>
            <person name="Jhangiani S."/>
            <person name="Joshi V."/>
            <person name="Lee S."/>
            <person name="Lewis L.R."/>
            <person name="Nazareth L.V."/>
            <person name="Okwuonu G."/>
            <person name="Santibanez J."/>
            <person name="Warren W.C."/>
            <person name="Mardis E.R."/>
            <person name="Weinstock G.M."/>
            <person name="Wilson R.K."/>
            <person name="Delehaunty K."/>
            <person name="Dooling D."/>
            <person name="Fronik C."/>
            <person name="Fulton L."/>
            <person name="Fulton B."/>
            <person name="Graves T."/>
            <person name="Minx P."/>
            <person name="Sodergren E."/>
            <person name="Birney E."/>
            <person name="Margulies E.H."/>
            <person name="Herrero J."/>
            <person name="Green E.D."/>
            <person name="Haussler D."/>
            <person name="Siepel A."/>
            <person name="Goldman N."/>
            <person name="Pollard K.S."/>
            <person name="Pedersen J.S."/>
            <person name="Lander E.S."/>
            <person name="Kellis M."/>
        </authorList>
    </citation>
    <scope>NUCLEOTIDE SEQUENCE [LARGE SCALE GENOMIC DNA]</scope>
    <source>
        <strain evidence="3">Thorbecke</strain>
    </source>
</reference>
<dbReference type="InterPro" id="IPR040301">
    <property type="entry name" value="Secretoglobin_3A"/>
</dbReference>
<gene>
    <name evidence="2" type="primary">SCGB3A1</name>
</gene>
<dbReference type="STRING" id="9986.ENSOCUP00000009564"/>
<dbReference type="PANTHER" id="PTHR34829:SF1">
    <property type="entry name" value="SECRETOGLOBIN FAMILY 3A MEMBER 1"/>
    <property type="match status" value="1"/>
</dbReference>
<dbReference type="Ensembl" id="ENSOCUT00000011112.4">
    <property type="protein sequence ID" value="ENSOCUP00000009564.4"/>
    <property type="gene ID" value="ENSOCUG00000011112.4"/>
</dbReference>
<accession>G1T0N0</accession>